<sequence>MKFSVAKKIESYTGFMYDFCFNHTNPENNDFLGNYGSHDITDVLNATLVNLGERYAPILERGINWLCHGIEHNEGIGPNHNESIAFHQTNLHISLALGLWLRDNQDDLSLWNRVLDFHQQSLLNPDIYPESQMPTAQLADWGMRCLLAQEYEKGIEGYRQYHPADISTKHLHMSEAKLAYAYCLHYAENQFSYDELFSAARKLLNRKMENDWLSKGQIEHATIWLKIVYAHEQADLLPKQILWKAYDHMPKVEKPEFAK</sequence>
<name>A0A380MIS7_9GAMM</name>
<dbReference type="EMBL" id="UHIA01000003">
    <property type="protein sequence ID" value="SUO92151.1"/>
    <property type="molecule type" value="Genomic_DNA"/>
</dbReference>
<organism evidence="1 2">
    <name type="scientific">Suttonella indologenes</name>
    <dbReference type="NCBI Taxonomy" id="13276"/>
    <lineage>
        <taxon>Bacteria</taxon>
        <taxon>Pseudomonadati</taxon>
        <taxon>Pseudomonadota</taxon>
        <taxon>Gammaproteobacteria</taxon>
        <taxon>Cardiobacteriales</taxon>
        <taxon>Cardiobacteriaceae</taxon>
        <taxon>Suttonella</taxon>
    </lineage>
</organism>
<protein>
    <submittedName>
        <fullName evidence="1">Uncharacterized protein</fullName>
    </submittedName>
</protein>
<gene>
    <name evidence="1" type="ORF">NCTC10717_00400</name>
</gene>
<evidence type="ECO:0000313" key="2">
    <source>
        <dbReference type="Proteomes" id="UP000254575"/>
    </source>
</evidence>
<proteinExistence type="predicted"/>
<dbReference type="Proteomes" id="UP000254575">
    <property type="component" value="Unassembled WGS sequence"/>
</dbReference>
<reference evidence="1 2" key="1">
    <citation type="submission" date="2018-06" db="EMBL/GenBank/DDBJ databases">
        <authorList>
            <consortium name="Pathogen Informatics"/>
            <person name="Doyle S."/>
        </authorList>
    </citation>
    <scope>NUCLEOTIDE SEQUENCE [LARGE SCALE GENOMIC DNA]</scope>
    <source>
        <strain evidence="1 2">NCTC10717</strain>
    </source>
</reference>
<accession>A0A380MIS7</accession>
<dbReference type="AlphaFoldDB" id="A0A380MIS7"/>
<evidence type="ECO:0000313" key="1">
    <source>
        <dbReference type="EMBL" id="SUO92151.1"/>
    </source>
</evidence>
<keyword evidence="2" id="KW-1185">Reference proteome</keyword>
<dbReference type="RefSeq" id="WP_115217697.1">
    <property type="nucleotide sequence ID" value="NZ_UHIA01000003.1"/>
</dbReference>
<dbReference type="OrthoDB" id="6717211at2"/>